<keyword evidence="2" id="KW-1185">Reference proteome</keyword>
<dbReference type="Proteomes" id="UP000252224">
    <property type="component" value="Segment"/>
</dbReference>
<proteinExistence type="predicted"/>
<name>A0A2Z5HAG6_9CAUD</name>
<organism evidence="1 2">
    <name type="scientific">Pseudomonas phage phCDa</name>
    <dbReference type="NCBI Taxonomy" id="2268587"/>
    <lineage>
        <taxon>Viruses</taxon>
        <taxon>Duplodnaviria</taxon>
        <taxon>Heunggongvirae</taxon>
        <taxon>Uroviricota</taxon>
        <taxon>Caudoviricetes</taxon>
        <taxon>Schitoviridae</taxon>
        <taxon>Shizishanvirus</taxon>
        <taxon>Shizishanvirus phCDa</taxon>
    </lineage>
</organism>
<sequence length="151" mass="16051">MTTNQTIDDVPRGLLENFASYAEGSASGEVQLWAKKLRALLDANPEKQFNPQGWSIDHSAGRPILMHNNCSVIEAEQAYGLLELIKSAAQPQGEPVARLGVHHVLGAIHNVPGFPGVKGNHIHDLTTLLNGVLASAEQPAPVAAEVVLPDA</sequence>
<reference evidence="1 2" key="1">
    <citation type="submission" date="2018-05" db="EMBL/GenBank/DDBJ databases">
        <title>Genomic characterization of a novel Pseudomonas phage phCDa.</title>
        <authorList>
            <person name="Chen C."/>
            <person name="Lu D."/>
            <person name="Wang J."/>
            <person name="Fu R."/>
        </authorList>
    </citation>
    <scope>NUCLEOTIDE SEQUENCE [LARGE SCALE GENOMIC DNA]</scope>
</reference>
<dbReference type="EMBL" id="MH382836">
    <property type="protein sequence ID" value="AXC36502.1"/>
    <property type="molecule type" value="Genomic_DNA"/>
</dbReference>
<evidence type="ECO:0000313" key="1">
    <source>
        <dbReference type="EMBL" id="AXC36502.1"/>
    </source>
</evidence>
<protein>
    <submittedName>
        <fullName evidence="1">Uncharacterized protein</fullName>
    </submittedName>
</protein>
<gene>
    <name evidence="1" type="ORF">phCDa_58</name>
</gene>
<evidence type="ECO:0000313" key="2">
    <source>
        <dbReference type="Proteomes" id="UP000252224"/>
    </source>
</evidence>
<accession>A0A2Z5HAG6</accession>